<dbReference type="InterPro" id="IPR036533">
    <property type="entry name" value="BAG_dom_sf"/>
</dbReference>
<dbReference type="Pfam" id="PF02179">
    <property type="entry name" value="BAG"/>
    <property type="match status" value="1"/>
</dbReference>
<accession>A0ABP0ZIA7</accession>
<feature type="region of interest" description="Disordered" evidence="1">
    <location>
        <begin position="96"/>
        <end position="122"/>
    </location>
</feature>
<dbReference type="GeneID" id="92205961"/>
<evidence type="ECO:0000256" key="1">
    <source>
        <dbReference type="SAM" id="MobiDB-lite"/>
    </source>
</evidence>
<feature type="region of interest" description="Disordered" evidence="1">
    <location>
        <begin position="218"/>
        <end position="250"/>
    </location>
</feature>
<dbReference type="PROSITE" id="PS51035">
    <property type="entry name" value="BAG"/>
    <property type="match status" value="1"/>
</dbReference>
<protein>
    <recommendedName>
        <fullName evidence="2">BAG domain-containing protein</fullName>
    </recommendedName>
</protein>
<sequence length="250" mass="28034">MDQLKTIIPTTVEEVQHYIDLIKDKIPTSFKEIEPHLQQLQNITAGDVVDDFKNLKINPVTVSLTLVSLTTLFILGKLFSYGGGSGGGANVKHARSHYSGDADDADADKPKRKSTKKRLSKAQKANKEIQEILDFVELNYVPDIDKYVEDYARLTPEEQDFKFKYFDEMLLKETMKLDGIDVNGNEILRENRKKVIKFIQDHQRRLDKFRKEVAHVTPAPAAATAADGTSPVAAAPSEQLSTASPQESHH</sequence>
<evidence type="ECO:0000259" key="2">
    <source>
        <dbReference type="PROSITE" id="PS51035"/>
    </source>
</evidence>
<feature type="domain" description="BAG" evidence="2">
    <location>
        <begin position="162"/>
        <end position="210"/>
    </location>
</feature>
<dbReference type="Gene3D" id="1.20.58.120">
    <property type="entry name" value="BAG domain"/>
    <property type="match status" value="1"/>
</dbReference>
<dbReference type="EMBL" id="OZ022405">
    <property type="protein sequence ID" value="CAK9436207.1"/>
    <property type="molecule type" value="Genomic_DNA"/>
</dbReference>
<proteinExistence type="predicted"/>
<evidence type="ECO:0000313" key="3">
    <source>
        <dbReference type="EMBL" id="CAK9436207.1"/>
    </source>
</evidence>
<keyword evidence="4" id="KW-1185">Reference proteome</keyword>
<evidence type="ECO:0000313" key="4">
    <source>
        <dbReference type="Proteomes" id="UP001497383"/>
    </source>
</evidence>
<feature type="compositionally biased region" description="Basic residues" evidence="1">
    <location>
        <begin position="110"/>
        <end position="121"/>
    </location>
</feature>
<dbReference type="RefSeq" id="XP_066827703.1">
    <property type="nucleotide sequence ID" value="XM_066976721.1"/>
</dbReference>
<dbReference type="Proteomes" id="UP001497383">
    <property type="component" value="Chromosome 1"/>
</dbReference>
<dbReference type="SUPFAM" id="SSF63491">
    <property type="entry name" value="BAG domain"/>
    <property type="match status" value="1"/>
</dbReference>
<organism evidence="3 4">
    <name type="scientific">Lodderomyces beijingensis</name>
    <dbReference type="NCBI Taxonomy" id="1775926"/>
    <lineage>
        <taxon>Eukaryota</taxon>
        <taxon>Fungi</taxon>
        <taxon>Dikarya</taxon>
        <taxon>Ascomycota</taxon>
        <taxon>Saccharomycotina</taxon>
        <taxon>Pichiomycetes</taxon>
        <taxon>Debaryomycetaceae</taxon>
        <taxon>Candida/Lodderomyces clade</taxon>
        <taxon>Lodderomyces</taxon>
    </lineage>
</organism>
<reference evidence="3 4" key="1">
    <citation type="submission" date="2024-03" db="EMBL/GenBank/DDBJ databases">
        <authorList>
            <person name="Brejova B."/>
        </authorList>
    </citation>
    <scope>NUCLEOTIDE SEQUENCE [LARGE SCALE GENOMIC DNA]</scope>
    <source>
        <strain evidence="3 4">CBS 14171</strain>
    </source>
</reference>
<dbReference type="InterPro" id="IPR003103">
    <property type="entry name" value="BAG_domain"/>
</dbReference>
<gene>
    <name evidence="3" type="ORF">LODBEIA_P07650</name>
</gene>
<feature type="compositionally biased region" description="Low complexity" evidence="1">
    <location>
        <begin position="218"/>
        <end position="236"/>
    </location>
</feature>
<name>A0ABP0ZIA7_9ASCO</name>
<feature type="compositionally biased region" description="Polar residues" evidence="1">
    <location>
        <begin position="238"/>
        <end position="250"/>
    </location>
</feature>